<gene>
    <name evidence="4" type="ORF">ABIE08_004113</name>
</gene>
<evidence type="ECO:0000259" key="3">
    <source>
        <dbReference type="Pfam" id="PF13550"/>
    </source>
</evidence>
<dbReference type="EMBL" id="JBEPSM010000004">
    <property type="protein sequence ID" value="MET4636155.1"/>
    <property type="molecule type" value="Genomic_DNA"/>
</dbReference>
<organism evidence="4 5">
    <name type="scientific">Kaistia defluvii</name>
    <dbReference type="NCBI Taxonomy" id="410841"/>
    <lineage>
        <taxon>Bacteria</taxon>
        <taxon>Pseudomonadati</taxon>
        <taxon>Pseudomonadota</taxon>
        <taxon>Alphaproteobacteria</taxon>
        <taxon>Hyphomicrobiales</taxon>
        <taxon>Kaistiaceae</taxon>
        <taxon>Kaistia</taxon>
    </lineage>
</organism>
<name>A0ABV2R4F9_9HYPH</name>
<evidence type="ECO:0000313" key="5">
    <source>
        <dbReference type="Proteomes" id="UP001549321"/>
    </source>
</evidence>
<sequence length="839" mass="89058">MIRRALRTASTAAQLLLCSTALCHAAPVFGLVAGFAGWLGGGGILAGLVGGALKLGIGLGLSYLAQSLFGKKQPVGGVGGASGKLQSGGAVPRSFIVGRGMTAGSLVYAGTWGNVDNTPNAFLHMVIALSDLPVKGLAEIWVNGSKVTWNAANASGTQAAIPEYNNDGDRLWVRFYDGNQTAADAQMVARFAGSARPYKATRVGTGVAYAVVIARVSDKVFSGFPQFKFVLDGVPLYDVRKDSAMGGSGLQVWGDTATYSQAPANPAVMAYNIIRGITYKGKWFYGGQTVSGSQLPISSWSAAMNECDQSVALVGSGTELQYRAGGEISLDTEPAEVLAELMKACNGRLAEVGGVYKPHAGAPGTSVFAFTDDTILSTDPQTFEPFPSLAEVVNAVTGKYIEPAEGWSAKDAPPLYSITLEAADDGRRQVADVTYGLVPFGTQVQRLMKSALAEARRFRQHALPMPPDAFLIEPNDFVSWTSARNGYLTKLFRVDAVQDLGSLNVGFNLTEVDPADYLWIPGTDEKPIVTAPTEVVRPPAQPIIDWNVVPITIRGDGDSMRAGIRMSWDPNIDDVDGVQFEVRLVVDQTMVLQGETDRVEAGAIEISQSILGRTQYEVRGRYRPASPRPAAWSSWRSVLTPDIAEGITAQQAYELSLMTGDARGSMQELQRQLDEVIDRIALDGAENVGADYIQRAAMRANLVAAIQQVTEAYIAGDTAVASQVTAINVKADQMSAGGFVKFAATAAPSGVDVRFQIFLNAGTVGTPNWKEAGMLLDIVGGVSRCTFLVDQFSIGDGTTRVVPFAIVGGVVYMTGVVIRSTNSVLQLDLSGENLIFSEP</sequence>
<reference evidence="4 5" key="1">
    <citation type="submission" date="2024-06" db="EMBL/GenBank/DDBJ databases">
        <title>Sorghum-associated microbial communities from plants grown in Nebraska, USA.</title>
        <authorList>
            <person name="Schachtman D."/>
        </authorList>
    </citation>
    <scope>NUCLEOTIDE SEQUENCE [LARGE SCALE GENOMIC DNA]</scope>
    <source>
        <strain evidence="4 5">3207</strain>
    </source>
</reference>
<protein>
    <recommendedName>
        <fullName evidence="3">Tip attachment protein J domain-containing protein</fullName>
    </recommendedName>
</protein>
<keyword evidence="1" id="KW-1133">Transmembrane helix</keyword>
<evidence type="ECO:0000256" key="1">
    <source>
        <dbReference type="SAM" id="Phobius"/>
    </source>
</evidence>
<dbReference type="Proteomes" id="UP001549321">
    <property type="component" value="Unassembled WGS sequence"/>
</dbReference>
<evidence type="ECO:0000313" key="4">
    <source>
        <dbReference type="EMBL" id="MET4636155.1"/>
    </source>
</evidence>
<dbReference type="InterPro" id="IPR032876">
    <property type="entry name" value="J_dom"/>
</dbReference>
<accession>A0ABV2R4F9</accession>
<dbReference type="Pfam" id="PF13550">
    <property type="entry name" value="Phage-tail_3"/>
    <property type="match status" value="1"/>
</dbReference>
<feature type="transmembrane region" description="Helical" evidence="1">
    <location>
        <begin position="35"/>
        <end position="64"/>
    </location>
</feature>
<feature type="domain" description="Tip attachment protein J" evidence="3">
    <location>
        <begin position="332"/>
        <end position="499"/>
    </location>
</feature>
<dbReference type="RefSeq" id="WP_354553698.1">
    <property type="nucleotide sequence ID" value="NZ_JBEPSM010000004.1"/>
</dbReference>
<feature type="chain" id="PRO_5046711049" description="Tip attachment protein J domain-containing protein" evidence="2">
    <location>
        <begin position="26"/>
        <end position="839"/>
    </location>
</feature>
<feature type="signal peptide" evidence="2">
    <location>
        <begin position="1"/>
        <end position="25"/>
    </location>
</feature>
<comment type="caution">
    <text evidence="4">The sequence shown here is derived from an EMBL/GenBank/DDBJ whole genome shotgun (WGS) entry which is preliminary data.</text>
</comment>
<keyword evidence="2" id="KW-0732">Signal</keyword>
<proteinExistence type="predicted"/>
<keyword evidence="5" id="KW-1185">Reference proteome</keyword>
<keyword evidence="1" id="KW-0472">Membrane</keyword>
<keyword evidence="1" id="KW-0812">Transmembrane</keyword>
<evidence type="ECO:0000256" key="2">
    <source>
        <dbReference type="SAM" id="SignalP"/>
    </source>
</evidence>